<comment type="caution">
    <text evidence="3">The sequence shown here is derived from an EMBL/GenBank/DDBJ whole genome shotgun (WGS) entry which is preliminary data.</text>
</comment>
<evidence type="ECO:0000313" key="4">
    <source>
        <dbReference type="Proteomes" id="UP001190700"/>
    </source>
</evidence>
<name>A0AAE0LHB6_9CHLO</name>
<organism evidence="3 4">
    <name type="scientific">Cymbomonas tetramitiformis</name>
    <dbReference type="NCBI Taxonomy" id="36881"/>
    <lineage>
        <taxon>Eukaryota</taxon>
        <taxon>Viridiplantae</taxon>
        <taxon>Chlorophyta</taxon>
        <taxon>Pyramimonadophyceae</taxon>
        <taxon>Pyramimonadales</taxon>
        <taxon>Pyramimonadaceae</taxon>
        <taxon>Cymbomonas</taxon>
    </lineage>
</organism>
<feature type="transmembrane region" description="Helical" evidence="2">
    <location>
        <begin position="130"/>
        <end position="148"/>
    </location>
</feature>
<keyword evidence="2" id="KW-1133">Transmembrane helix</keyword>
<dbReference type="Proteomes" id="UP001190700">
    <property type="component" value="Unassembled WGS sequence"/>
</dbReference>
<feature type="region of interest" description="Disordered" evidence="1">
    <location>
        <begin position="1"/>
        <end position="30"/>
    </location>
</feature>
<dbReference type="EMBL" id="LGRX02002140">
    <property type="protein sequence ID" value="KAK3284794.1"/>
    <property type="molecule type" value="Genomic_DNA"/>
</dbReference>
<evidence type="ECO:0000256" key="2">
    <source>
        <dbReference type="SAM" id="Phobius"/>
    </source>
</evidence>
<dbReference type="AlphaFoldDB" id="A0AAE0LHB6"/>
<keyword evidence="4" id="KW-1185">Reference proteome</keyword>
<keyword evidence="2" id="KW-0812">Transmembrane</keyword>
<evidence type="ECO:0000313" key="3">
    <source>
        <dbReference type="EMBL" id="KAK3284794.1"/>
    </source>
</evidence>
<evidence type="ECO:0000256" key="1">
    <source>
        <dbReference type="SAM" id="MobiDB-lite"/>
    </source>
</evidence>
<proteinExistence type="predicted"/>
<keyword evidence="2" id="KW-0472">Membrane</keyword>
<accession>A0AAE0LHB6</accession>
<protein>
    <submittedName>
        <fullName evidence="3">Uncharacterized protein</fullName>
    </submittedName>
</protein>
<reference evidence="3 4" key="1">
    <citation type="journal article" date="2015" name="Genome Biol. Evol.">
        <title>Comparative Genomics of a Bacterivorous Green Alga Reveals Evolutionary Causalities and Consequences of Phago-Mixotrophic Mode of Nutrition.</title>
        <authorList>
            <person name="Burns J.A."/>
            <person name="Paasch A."/>
            <person name="Narechania A."/>
            <person name="Kim E."/>
        </authorList>
    </citation>
    <scope>NUCLEOTIDE SEQUENCE [LARGE SCALE GENOMIC DNA]</scope>
    <source>
        <strain evidence="3 4">PLY_AMNH</strain>
    </source>
</reference>
<sequence length="158" mass="16929">MSRHSTQAREDIPTPTETDNELEDDCTQSGAEQTCVGIGRSTHFNMENTDTSSARGSRLSAVATRPGTMFNNVLEDSAIKQALLENPEVRRFMAGYPSAGPLRNGRDSNAGPSQGTLLAEEEEQSILPKIAGAVVVAVTGVAVFALSVSRLTRRREGH</sequence>
<gene>
    <name evidence="3" type="ORF">CYMTET_7572</name>
</gene>